<keyword evidence="4" id="KW-0067">ATP-binding</keyword>
<dbReference type="Proteomes" id="UP000244890">
    <property type="component" value="Chromosome"/>
</dbReference>
<dbReference type="KEGG" id="had:CDV25_06980"/>
<dbReference type="InterPro" id="IPR035985">
    <property type="entry name" value="Ubiquitin-activating_enz"/>
</dbReference>
<dbReference type="PANTHER" id="PTHR10953">
    <property type="entry name" value="UBIQUITIN-ACTIVATING ENZYME E1"/>
    <property type="match status" value="1"/>
</dbReference>
<evidence type="ECO:0000256" key="7">
    <source>
        <dbReference type="ARBA" id="ARBA00063809"/>
    </source>
</evidence>
<evidence type="ECO:0000256" key="8">
    <source>
        <dbReference type="ARBA" id="ARBA00066884"/>
    </source>
</evidence>
<dbReference type="AlphaFoldDB" id="A0A2U8FFG6"/>
<evidence type="ECO:0000256" key="5">
    <source>
        <dbReference type="ARBA" id="ARBA00052218"/>
    </source>
</evidence>
<dbReference type="Pfam" id="PF00899">
    <property type="entry name" value="ThiF"/>
    <property type="match status" value="1"/>
</dbReference>
<comment type="subunit">
    <text evidence="7">Homodimer. Forms a stable heterotetrameric complex of 2 MoeB and 2 MoaD during adenylation of MoaD.</text>
</comment>
<evidence type="ECO:0000259" key="13">
    <source>
        <dbReference type="Pfam" id="PF00899"/>
    </source>
</evidence>
<dbReference type="GO" id="GO:0005829">
    <property type="term" value="C:cytosol"/>
    <property type="evidence" value="ECO:0007669"/>
    <property type="project" value="TreeGrafter"/>
</dbReference>
<dbReference type="PANTHER" id="PTHR10953:SF102">
    <property type="entry name" value="ADENYLYLTRANSFERASE AND SULFURTRANSFERASE MOCS3"/>
    <property type="match status" value="1"/>
</dbReference>
<dbReference type="FunFam" id="3.40.50.720:FF:000033">
    <property type="entry name" value="Adenylyltransferase and sulfurtransferase MOCS3"/>
    <property type="match status" value="1"/>
</dbReference>
<dbReference type="GO" id="GO:0005524">
    <property type="term" value="F:ATP binding"/>
    <property type="evidence" value="ECO:0007669"/>
    <property type="project" value="UniProtKB-KW"/>
</dbReference>
<dbReference type="GO" id="GO:0004792">
    <property type="term" value="F:thiosulfate-cyanide sulfurtransferase activity"/>
    <property type="evidence" value="ECO:0007669"/>
    <property type="project" value="TreeGrafter"/>
</dbReference>
<dbReference type="GO" id="GO:0008146">
    <property type="term" value="F:sulfotransferase activity"/>
    <property type="evidence" value="ECO:0007669"/>
    <property type="project" value="TreeGrafter"/>
</dbReference>
<dbReference type="RefSeq" id="WP_108911343.1">
    <property type="nucleotide sequence ID" value="NZ_CP021886.1"/>
</dbReference>
<organism evidence="14 15">
    <name type="scientific">Helicobacter apodemus</name>
    <dbReference type="NCBI Taxonomy" id="135569"/>
    <lineage>
        <taxon>Bacteria</taxon>
        <taxon>Pseudomonadati</taxon>
        <taxon>Campylobacterota</taxon>
        <taxon>Epsilonproteobacteria</taxon>
        <taxon>Campylobacterales</taxon>
        <taxon>Helicobacteraceae</taxon>
        <taxon>Helicobacter</taxon>
    </lineage>
</organism>
<keyword evidence="2 14" id="KW-0808">Transferase</keyword>
<dbReference type="GO" id="GO:0008641">
    <property type="term" value="F:ubiquitin-like modifier activating enzyme activity"/>
    <property type="evidence" value="ECO:0007669"/>
    <property type="project" value="InterPro"/>
</dbReference>
<comment type="catalytic activity">
    <reaction evidence="5">
        <text>[molybdopterin-synthase sulfur-carrier protein]-C-terminal Gly-Gly + ATP + H(+) = [molybdopterin-synthase sulfur-carrier protein]-C-terminal Gly-Gly-AMP + diphosphate</text>
        <dbReference type="Rhea" id="RHEA:43616"/>
        <dbReference type="Rhea" id="RHEA-COMP:12159"/>
        <dbReference type="Rhea" id="RHEA-COMP:12202"/>
        <dbReference type="ChEBI" id="CHEBI:15378"/>
        <dbReference type="ChEBI" id="CHEBI:30616"/>
        <dbReference type="ChEBI" id="CHEBI:33019"/>
        <dbReference type="ChEBI" id="CHEBI:90618"/>
        <dbReference type="ChEBI" id="CHEBI:90778"/>
        <dbReference type="EC" id="2.7.7.80"/>
    </reaction>
</comment>
<protein>
    <recommendedName>
        <fullName evidence="9">Molybdopterin-synthase adenylyltransferase</fullName>
        <ecNumber evidence="8">2.7.7.80</ecNumber>
    </recommendedName>
    <alternativeName>
        <fullName evidence="12">MoaD protein adenylase</fullName>
    </alternativeName>
    <alternativeName>
        <fullName evidence="10">Molybdopterin-converting factor subunit 1 adenylase</fullName>
    </alternativeName>
    <alternativeName>
        <fullName evidence="11">Sulfur carrier protein MoaD adenylyltransferase</fullName>
    </alternativeName>
</protein>
<evidence type="ECO:0000256" key="6">
    <source>
        <dbReference type="ARBA" id="ARBA00055169"/>
    </source>
</evidence>
<evidence type="ECO:0000256" key="10">
    <source>
        <dbReference type="ARBA" id="ARBA00075110"/>
    </source>
</evidence>
<reference evidence="14 15" key="1">
    <citation type="submission" date="2017-06" db="EMBL/GenBank/DDBJ databases">
        <title>Complete genome of Helicobacter apodemus.</title>
        <authorList>
            <person name="Cho S."/>
        </authorList>
    </citation>
    <scope>NUCLEOTIDE SEQUENCE [LARGE SCALE GENOMIC DNA]</scope>
    <source>
        <strain evidence="15">SNUVETPUB-15-01</strain>
    </source>
</reference>
<evidence type="ECO:0000256" key="11">
    <source>
        <dbReference type="ARBA" id="ARBA00075328"/>
    </source>
</evidence>
<feature type="domain" description="THIF-type NAD/FAD binding fold" evidence="13">
    <location>
        <begin position="11"/>
        <end position="245"/>
    </location>
</feature>
<accession>A0A2U8FFG6</accession>
<dbReference type="OrthoDB" id="9804286at2"/>
<dbReference type="Gene3D" id="3.40.50.720">
    <property type="entry name" value="NAD(P)-binding Rossmann-like Domain"/>
    <property type="match status" value="1"/>
</dbReference>
<dbReference type="SUPFAM" id="SSF69572">
    <property type="entry name" value="Activating enzymes of the ubiquitin-like proteins"/>
    <property type="match status" value="1"/>
</dbReference>
<dbReference type="EMBL" id="CP021886">
    <property type="protein sequence ID" value="AWI34537.1"/>
    <property type="molecule type" value="Genomic_DNA"/>
</dbReference>
<comment type="similarity">
    <text evidence="1">Belongs to the HesA/MoeB/ThiF family.</text>
</comment>
<proteinExistence type="inferred from homology"/>
<dbReference type="GO" id="GO:0061605">
    <property type="term" value="F:molybdopterin-synthase adenylyltransferase activity"/>
    <property type="evidence" value="ECO:0007669"/>
    <property type="project" value="UniProtKB-EC"/>
</dbReference>
<keyword evidence="14" id="KW-0548">Nucleotidyltransferase</keyword>
<evidence type="ECO:0000256" key="1">
    <source>
        <dbReference type="ARBA" id="ARBA00009919"/>
    </source>
</evidence>
<sequence length="260" mass="28271">MALSTEELERYNRNILLEGMGEEGQQRLKRAKVLVVGAGGLGSPVLYYLAAAGVGEIGICDGDVLDLSNLQRQILHNTQDLQKNKAQSAKEKLEILNPTLKINTHKERLNVNNILGILKDYDLVIEATDAFVSKFLVNDACVLANKVLVRGSALHFCGQAMSIKPKESACYACLFDKPPKGAVLTSAEVGILGSVAGLFGCIEANEAIKILTGVGKPLFNQLLSCDIRDMEFRKINVKRNPCCRVCGENGLNALDSKFYT</sequence>
<dbReference type="CDD" id="cd00757">
    <property type="entry name" value="ThiF_MoeB_HesA_family"/>
    <property type="match status" value="1"/>
</dbReference>
<gene>
    <name evidence="14" type="ORF">CDV25_06980</name>
</gene>
<evidence type="ECO:0000256" key="4">
    <source>
        <dbReference type="ARBA" id="ARBA00022840"/>
    </source>
</evidence>
<evidence type="ECO:0000256" key="3">
    <source>
        <dbReference type="ARBA" id="ARBA00022741"/>
    </source>
</evidence>
<dbReference type="InterPro" id="IPR000594">
    <property type="entry name" value="ThiF_NAD_FAD-bd"/>
</dbReference>
<evidence type="ECO:0000313" key="14">
    <source>
        <dbReference type="EMBL" id="AWI34537.1"/>
    </source>
</evidence>
<evidence type="ECO:0000256" key="12">
    <source>
        <dbReference type="ARBA" id="ARBA00078531"/>
    </source>
</evidence>
<dbReference type="EC" id="2.7.7.80" evidence="8"/>
<name>A0A2U8FFG6_9HELI</name>
<comment type="function">
    <text evidence="6">Catalyzes the adenylation by ATP of the carboxyl group of the C-terminal glycine of sulfur carrier protein MoaD.</text>
</comment>
<evidence type="ECO:0000256" key="9">
    <source>
        <dbReference type="ARBA" id="ARBA00073635"/>
    </source>
</evidence>
<dbReference type="InterPro" id="IPR045886">
    <property type="entry name" value="ThiF/MoeB/HesA"/>
</dbReference>
<keyword evidence="3" id="KW-0547">Nucleotide-binding</keyword>
<evidence type="ECO:0000256" key="2">
    <source>
        <dbReference type="ARBA" id="ARBA00022679"/>
    </source>
</evidence>
<evidence type="ECO:0000313" key="15">
    <source>
        <dbReference type="Proteomes" id="UP000244890"/>
    </source>
</evidence>